<evidence type="ECO:0000313" key="4">
    <source>
        <dbReference type="EMBL" id="CAE0830058.1"/>
    </source>
</evidence>
<dbReference type="PANTHER" id="PTHR46093:SF18">
    <property type="entry name" value="FIBRONECTIN TYPE-III DOMAIN-CONTAINING PROTEIN"/>
    <property type="match status" value="1"/>
</dbReference>
<dbReference type="AlphaFoldDB" id="A0A7S4LHM0"/>
<feature type="compositionally biased region" description="Low complexity" evidence="3">
    <location>
        <begin position="455"/>
        <end position="464"/>
    </location>
</feature>
<feature type="region of interest" description="Disordered" evidence="3">
    <location>
        <begin position="514"/>
        <end position="573"/>
    </location>
</feature>
<evidence type="ECO:0000256" key="2">
    <source>
        <dbReference type="ARBA" id="ARBA00022737"/>
    </source>
</evidence>
<feature type="compositionally biased region" description="Acidic residues" evidence="3">
    <location>
        <begin position="542"/>
        <end position="553"/>
    </location>
</feature>
<feature type="compositionally biased region" description="Polar residues" evidence="3">
    <location>
        <begin position="409"/>
        <end position="424"/>
    </location>
</feature>
<proteinExistence type="predicted"/>
<protein>
    <submittedName>
        <fullName evidence="4">Uncharacterized protein</fullName>
    </submittedName>
</protein>
<reference evidence="4" key="1">
    <citation type="submission" date="2021-01" db="EMBL/GenBank/DDBJ databases">
        <authorList>
            <person name="Corre E."/>
            <person name="Pelletier E."/>
            <person name="Niang G."/>
            <person name="Scheremetjew M."/>
            <person name="Finn R."/>
            <person name="Kale V."/>
            <person name="Holt S."/>
            <person name="Cochrane G."/>
            <person name="Meng A."/>
            <person name="Brown T."/>
            <person name="Cohen L."/>
        </authorList>
    </citation>
    <scope>NUCLEOTIDE SEQUENCE</scope>
    <source>
        <strain evidence="4">CCMP1594</strain>
    </source>
</reference>
<name>A0A7S4LHM0_9EUGL</name>
<dbReference type="Gene3D" id="2.120.10.80">
    <property type="entry name" value="Kelch-type beta propeller"/>
    <property type="match status" value="2"/>
</dbReference>
<feature type="compositionally biased region" description="Basic and acidic residues" evidence="3">
    <location>
        <begin position="438"/>
        <end position="448"/>
    </location>
</feature>
<keyword evidence="2" id="KW-0677">Repeat</keyword>
<dbReference type="Pfam" id="PF24681">
    <property type="entry name" value="Kelch_KLHDC2_KLHL20_DRC7"/>
    <property type="match status" value="1"/>
</dbReference>
<dbReference type="PANTHER" id="PTHR46093">
    <property type="entry name" value="ACYL-COA-BINDING DOMAIN-CONTAINING PROTEIN 5"/>
    <property type="match status" value="1"/>
</dbReference>
<dbReference type="InterPro" id="IPR015915">
    <property type="entry name" value="Kelch-typ_b-propeller"/>
</dbReference>
<dbReference type="EMBL" id="HBJA01120153">
    <property type="protein sequence ID" value="CAE0830058.1"/>
    <property type="molecule type" value="Transcribed_RNA"/>
</dbReference>
<evidence type="ECO:0000256" key="3">
    <source>
        <dbReference type="SAM" id="MobiDB-lite"/>
    </source>
</evidence>
<feature type="region of interest" description="Disordered" evidence="3">
    <location>
        <begin position="389"/>
        <end position="483"/>
    </location>
</feature>
<organism evidence="4">
    <name type="scientific">Eutreptiella gymnastica</name>
    <dbReference type="NCBI Taxonomy" id="73025"/>
    <lineage>
        <taxon>Eukaryota</taxon>
        <taxon>Discoba</taxon>
        <taxon>Euglenozoa</taxon>
        <taxon>Euglenida</taxon>
        <taxon>Spirocuta</taxon>
        <taxon>Euglenophyceae</taxon>
        <taxon>Eutreptiales</taxon>
        <taxon>Eutreptiaceae</taxon>
        <taxon>Eutreptiella</taxon>
    </lineage>
</organism>
<accession>A0A7S4LHM0</accession>
<keyword evidence="1" id="KW-0880">Kelch repeat</keyword>
<sequence length="573" mass="62663">MAASSASGGLQSCMYWIQVPYPRRQATLPMGRTYHSVVEHNNCLWIFGGLYSIGQLLRLNDMWIYNIAEKAWTQVPYSGQWPGDRSGHAAVVHNGRMIIFGGYDGHNSLDDLWVFDLETQRFVGAEGEEHGIGCFAPMVANHTALVYEEKLYVFGGAFMQYGKKVRRENGPQTWHCYDLATRRWECLAHKRGLPEEREHHSMVAFGDVAYLHGGERLFRKLNQVRWLGDTWMYSFKNDQWRQLTTSGVPMRLRSRHSAMILPGSSGTRAPLMLITFGKSNKPNLHSSDVYALNLDTKAWVKLEVKCYVASRETPNLVQYKPFCFMGFGGGTRNDECLCDIFRLDLSVIDKSTPEGLEPEEEARDLDFAGMQDPFAIQSADTAPVVVEMTSTKPARPRKIPLGATLLPGATSSSSVGQPTPQPSALSCKKRRRKSSSASEERAAKKAREPQGTGGTPQPAGAAPASGALNITHEMGWGVPNTQPILAAGHEAQALASGSQADASSGALAGSYLQAGPASQATADVDADQNVQNEQGQPHGPDQEDDSSDDDLDGMEGHLQDGFATGTPVDALRD</sequence>
<evidence type="ECO:0000256" key="1">
    <source>
        <dbReference type="ARBA" id="ARBA00022441"/>
    </source>
</evidence>
<gene>
    <name evidence="4" type="ORF">EGYM00163_LOCUS41338</name>
</gene>
<dbReference type="SUPFAM" id="SSF117281">
    <property type="entry name" value="Kelch motif"/>
    <property type="match status" value="1"/>
</dbReference>